<keyword evidence="2" id="KW-0813">Transport</keyword>
<evidence type="ECO:0000256" key="8">
    <source>
        <dbReference type="ARBA" id="ARBA00023136"/>
    </source>
</evidence>
<dbReference type="Gene3D" id="3.40.50.720">
    <property type="entry name" value="NAD(P)-binding Rossmann-like Domain"/>
    <property type="match status" value="1"/>
</dbReference>
<keyword evidence="3" id="KW-0050">Antiport</keyword>
<evidence type="ECO:0000313" key="13">
    <source>
        <dbReference type="Proteomes" id="UP000483432"/>
    </source>
</evidence>
<evidence type="ECO:0000256" key="7">
    <source>
        <dbReference type="ARBA" id="ARBA00023065"/>
    </source>
</evidence>
<feature type="transmembrane region" description="Helical" evidence="9">
    <location>
        <begin position="185"/>
        <end position="206"/>
    </location>
</feature>
<feature type="transmembrane region" description="Helical" evidence="9">
    <location>
        <begin position="31"/>
        <end position="48"/>
    </location>
</feature>
<reference evidence="12 13" key="1">
    <citation type="submission" date="2019-09" db="EMBL/GenBank/DDBJ databases">
        <title>H2 Metabolism Revealed by Metagenomic Analysis in Subglacial Sediment of East Antarctica.</title>
        <authorList>
            <person name="Yang Z."/>
            <person name="Zhang Y."/>
            <person name="Lv Y."/>
            <person name="Yan W."/>
            <person name="Xiao X."/>
            <person name="Sun B."/>
            <person name="Ma H."/>
        </authorList>
    </citation>
    <scope>NUCLEOTIDE SEQUENCE [LARGE SCALE GENOMIC DNA]</scope>
    <source>
        <strain evidence="12">Bin2_2</strain>
    </source>
</reference>
<evidence type="ECO:0000256" key="2">
    <source>
        <dbReference type="ARBA" id="ARBA00022448"/>
    </source>
</evidence>
<dbReference type="GO" id="GO:0006813">
    <property type="term" value="P:potassium ion transport"/>
    <property type="evidence" value="ECO:0007669"/>
    <property type="project" value="InterPro"/>
</dbReference>
<evidence type="ECO:0000256" key="4">
    <source>
        <dbReference type="ARBA" id="ARBA00022475"/>
    </source>
</evidence>
<protein>
    <submittedName>
        <fullName evidence="12">Sodium:proton antiporter</fullName>
    </submittedName>
</protein>
<evidence type="ECO:0000256" key="6">
    <source>
        <dbReference type="ARBA" id="ARBA00022989"/>
    </source>
</evidence>
<keyword evidence="4" id="KW-1003">Cell membrane</keyword>
<dbReference type="Pfam" id="PF00999">
    <property type="entry name" value="Na_H_Exchanger"/>
    <property type="match status" value="1"/>
</dbReference>
<dbReference type="EMBL" id="JAAFGW010000006">
    <property type="protein sequence ID" value="NDP46921.1"/>
    <property type="molecule type" value="Genomic_DNA"/>
</dbReference>
<evidence type="ECO:0000256" key="1">
    <source>
        <dbReference type="ARBA" id="ARBA00004651"/>
    </source>
</evidence>
<dbReference type="InterPro" id="IPR038770">
    <property type="entry name" value="Na+/solute_symporter_sf"/>
</dbReference>
<dbReference type="Pfam" id="PF02254">
    <property type="entry name" value="TrkA_N"/>
    <property type="match status" value="1"/>
</dbReference>
<proteinExistence type="predicted"/>
<sequence length="614" mass="66426">MVEHSLVSISAVVILGISAQWLGWRLRFPSILLLLVFGILAGPVLGWINPEDLLGTLLYPVVSLAVAMILFEGGLSLSVKEFRAIGGVVAWLVTLGASITWFISAIAAHWILGLEWPLAILLGAVLVVTGPTVIGPMLRFIRPTGQTGAILKWESIVIDPIGAMLAVLVFQVILESGTQHEMVVVGIVLKTIGIGAVLGLLGALILGFCMKRDYIPDYLHNPVAVMFVVGVFTGANMLQSESGLLAVTIMGFALGNQKAVSVQHIVEFKENLRVLLIAGVFILLAAHLKPVDLDQIGIASFVFLLVLIFVARPASVFASTWGSKLGLKEKLFLSWMAPRGIVAAAVASIFALRLEEVGLAGSEVLVPQTFFIIIGTVALYGLTAPLVARRLGLAKAQPQGVLFLGGYHWVRDMAKMLQDEGYPVMLVDNSRHNVSAARMAGIPAFYASIFADNVLDRVEISGIGKLLAMTTNDDVNSLAALHFAPLFGRSQAYQLMPEDETQLDAHSRHLRGRFLFGKGLTHAALTEWFTDEAVVKKTKLSEEYGLDELKARYAGKVLPLFLITEEGNLQIFTAEGKTNPQAGQFLISLVQPQFEITEPEVLPEPDKPTDTKVE</sequence>
<feature type="transmembrane region" description="Helical" evidence="9">
    <location>
        <begin position="54"/>
        <end position="77"/>
    </location>
</feature>
<keyword evidence="6 9" id="KW-1133">Transmembrane helix</keyword>
<dbReference type="AlphaFoldDB" id="A0A7C9NRN6"/>
<evidence type="ECO:0000313" key="12">
    <source>
        <dbReference type="EMBL" id="NDP46921.1"/>
    </source>
</evidence>
<comment type="subcellular location">
    <subcellularLocation>
        <location evidence="1">Cell membrane</location>
        <topology evidence="1">Multi-pass membrane protein</topology>
    </subcellularLocation>
</comment>
<dbReference type="InterPro" id="IPR036291">
    <property type="entry name" value="NAD(P)-bd_dom_sf"/>
</dbReference>
<name>A0A7C9NRN6_9PROT</name>
<feature type="domain" description="RCK N-terminal" evidence="11">
    <location>
        <begin position="411"/>
        <end position="484"/>
    </location>
</feature>
<feature type="transmembrane region" description="Helical" evidence="9">
    <location>
        <begin position="89"/>
        <end position="112"/>
    </location>
</feature>
<dbReference type="GO" id="GO:0015297">
    <property type="term" value="F:antiporter activity"/>
    <property type="evidence" value="ECO:0007669"/>
    <property type="project" value="UniProtKB-KW"/>
</dbReference>
<comment type="caution">
    <text evidence="12">The sequence shown here is derived from an EMBL/GenBank/DDBJ whole genome shotgun (WGS) entry which is preliminary data.</text>
</comment>
<feature type="domain" description="Cation/H+ exchanger transmembrane" evidence="10">
    <location>
        <begin position="22"/>
        <end position="387"/>
    </location>
</feature>
<dbReference type="GO" id="GO:1902600">
    <property type="term" value="P:proton transmembrane transport"/>
    <property type="evidence" value="ECO:0007669"/>
    <property type="project" value="InterPro"/>
</dbReference>
<feature type="transmembrane region" description="Helical" evidence="9">
    <location>
        <begin position="364"/>
        <end position="388"/>
    </location>
</feature>
<dbReference type="SUPFAM" id="SSF51735">
    <property type="entry name" value="NAD(P)-binding Rossmann-fold domains"/>
    <property type="match status" value="1"/>
</dbReference>
<feature type="transmembrane region" description="Helical" evidence="9">
    <location>
        <begin position="6"/>
        <end position="24"/>
    </location>
</feature>
<evidence type="ECO:0000256" key="3">
    <source>
        <dbReference type="ARBA" id="ARBA00022449"/>
    </source>
</evidence>
<dbReference type="Gene3D" id="1.20.1530.20">
    <property type="match status" value="1"/>
</dbReference>
<keyword evidence="7" id="KW-0406">Ion transport</keyword>
<feature type="transmembrane region" description="Helical" evidence="9">
    <location>
        <begin position="153"/>
        <end position="173"/>
    </location>
</feature>
<organism evidence="12 13">
    <name type="scientific">Sulfuriferula multivorans</name>
    <dbReference type="NCBI Taxonomy" id="1559896"/>
    <lineage>
        <taxon>Bacteria</taxon>
        <taxon>Pseudomonadati</taxon>
        <taxon>Pseudomonadota</taxon>
        <taxon>Betaproteobacteria</taxon>
        <taxon>Nitrosomonadales</taxon>
        <taxon>Sulfuricellaceae</taxon>
        <taxon>Sulfuriferula</taxon>
    </lineage>
</organism>
<evidence type="ECO:0000259" key="10">
    <source>
        <dbReference type="Pfam" id="PF00999"/>
    </source>
</evidence>
<gene>
    <name evidence="12" type="ORF">GZ085_00755</name>
</gene>
<keyword evidence="5 9" id="KW-0812">Transmembrane</keyword>
<feature type="transmembrane region" description="Helical" evidence="9">
    <location>
        <begin position="118"/>
        <end position="141"/>
    </location>
</feature>
<feature type="transmembrane region" description="Helical" evidence="9">
    <location>
        <begin position="331"/>
        <end position="352"/>
    </location>
</feature>
<evidence type="ECO:0000256" key="5">
    <source>
        <dbReference type="ARBA" id="ARBA00022692"/>
    </source>
</evidence>
<feature type="transmembrane region" description="Helical" evidence="9">
    <location>
        <begin position="218"/>
        <end position="237"/>
    </location>
</feature>
<dbReference type="InterPro" id="IPR006153">
    <property type="entry name" value="Cation/H_exchanger_TM"/>
</dbReference>
<feature type="transmembrane region" description="Helical" evidence="9">
    <location>
        <begin position="296"/>
        <end position="319"/>
    </location>
</feature>
<evidence type="ECO:0000259" key="11">
    <source>
        <dbReference type="Pfam" id="PF02254"/>
    </source>
</evidence>
<dbReference type="PANTHER" id="PTHR32507">
    <property type="entry name" value="NA(+)/H(+) ANTIPORTER 1"/>
    <property type="match status" value="1"/>
</dbReference>
<keyword evidence="8 9" id="KW-0472">Membrane</keyword>
<dbReference type="InterPro" id="IPR003148">
    <property type="entry name" value="RCK_N"/>
</dbReference>
<dbReference type="Proteomes" id="UP000483432">
    <property type="component" value="Unassembled WGS sequence"/>
</dbReference>
<dbReference type="GO" id="GO:0005886">
    <property type="term" value="C:plasma membrane"/>
    <property type="evidence" value="ECO:0007669"/>
    <property type="project" value="UniProtKB-SubCell"/>
</dbReference>
<evidence type="ECO:0000256" key="9">
    <source>
        <dbReference type="SAM" id="Phobius"/>
    </source>
</evidence>
<accession>A0A7C9NRN6</accession>
<dbReference type="PANTHER" id="PTHR32507:SF0">
    <property type="entry name" value="NA(+)_H(+) ANTIPORTER 2-RELATED"/>
    <property type="match status" value="1"/>
</dbReference>